<feature type="compositionally biased region" description="Low complexity" evidence="1">
    <location>
        <begin position="49"/>
        <end position="73"/>
    </location>
</feature>
<name>A0A4Q7ME53_9MICO</name>
<evidence type="ECO:0000256" key="1">
    <source>
        <dbReference type="SAM" id="MobiDB-lite"/>
    </source>
</evidence>
<sequence length="73" mass="7835">MLISELSFPHLQAAHDERLAQELERRRVVQERLAESPAAPRRRGGFGRAGSSERMPRAAAAASGPRTAGACPA</sequence>
<evidence type="ECO:0000313" key="2">
    <source>
        <dbReference type="EMBL" id="RZS64649.1"/>
    </source>
</evidence>
<evidence type="ECO:0000313" key="3">
    <source>
        <dbReference type="Proteomes" id="UP000293289"/>
    </source>
</evidence>
<comment type="caution">
    <text evidence="2">The sequence shown here is derived from an EMBL/GenBank/DDBJ whole genome shotgun (WGS) entry which is preliminary data.</text>
</comment>
<accession>A0A4Q7ME53</accession>
<dbReference type="EMBL" id="SGWY01000003">
    <property type="protein sequence ID" value="RZS64649.1"/>
    <property type="molecule type" value="Genomic_DNA"/>
</dbReference>
<keyword evidence="3" id="KW-1185">Reference proteome</keyword>
<feature type="region of interest" description="Disordered" evidence="1">
    <location>
        <begin position="31"/>
        <end position="73"/>
    </location>
</feature>
<gene>
    <name evidence="2" type="ORF">EV187_3036</name>
</gene>
<reference evidence="2 3" key="1">
    <citation type="submission" date="2019-02" db="EMBL/GenBank/DDBJ databases">
        <title>Genomic Encyclopedia of Type Strains, Phase IV (KMG-IV): sequencing the most valuable type-strain genomes for metagenomic binning, comparative biology and taxonomic classification.</title>
        <authorList>
            <person name="Goeker M."/>
        </authorList>
    </citation>
    <scope>NUCLEOTIDE SEQUENCE [LARGE SCALE GENOMIC DNA]</scope>
    <source>
        <strain evidence="2 3">DSM 43045</strain>
    </source>
</reference>
<proteinExistence type="predicted"/>
<organism evidence="2 3">
    <name type="scientific">Agromyces ramosus</name>
    <dbReference type="NCBI Taxonomy" id="33879"/>
    <lineage>
        <taxon>Bacteria</taxon>
        <taxon>Bacillati</taxon>
        <taxon>Actinomycetota</taxon>
        <taxon>Actinomycetes</taxon>
        <taxon>Micrococcales</taxon>
        <taxon>Microbacteriaceae</taxon>
        <taxon>Agromyces</taxon>
    </lineage>
</organism>
<dbReference type="Proteomes" id="UP000293289">
    <property type="component" value="Unassembled WGS sequence"/>
</dbReference>
<dbReference type="AlphaFoldDB" id="A0A4Q7ME53"/>
<protein>
    <submittedName>
        <fullName evidence="2">Uncharacterized protein</fullName>
    </submittedName>
</protein>